<keyword evidence="2" id="KW-1185">Reference proteome</keyword>
<evidence type="ECO:0000313" key="1">
    <source>
        <dbReference type="EMBL" id="SHE47925.1"/>
    </source>
</evidence>
<dbReference type="EMBL" id="FQVG01000005">
    <property type="protein sequence ID" value="SHE47925.1"/>
    <property type="molecule type" value="Genomic_DNA"/>
</dbReference>
<accession>A0A1M4TU40</accession>
<dbReference type="AlphaFoldDB" id="A0A1M4TU40"/>
<sequence length="125" mass="14510">MSKKNSNEPIQEKNTNLEAEPVYFVPTFYRYPCPLVDDRQEDLTFQPVNPDEDPTLKNINFTQAYLRTQIGKKVKIDFLIGTNLFIDKEGILLEVGVSYVVIRETTSNAKVMCDFYSIRFVTIFE</sequence>
<dbReference type="RefSeq" id="WP_073247805.1">
    <property type="nucleotide sequence ID" value="NZ_FQVG01000005.1"/>
</dbReference>
<dbReference type="Proteomes" id="UP000184423">
    <property type="component" value="Unassembled WGS sequence"/>
</dbReference>
<protein>
    <submittedName>
        <fullName evidence="1">Uncharacterized protein</fullName>
    </submittedName>
</protein>
<gene>
    <name evidence="1" type="ORF">SAMN02746091_00477</name>
</gene>
<name>A0A1M4TU40_9CLOT</name>
<evidence type="ECO:0000313" key="2">
    <source>
        <dbReference type="Proteomes" id="UP000184423"/>
    </source>
</evidence>
<organism evidence="1 2">
    <name type="scientific">Caloramator proteoclasticus DSM 10124</name>
    <dbReference type="NCBI Taxonomy" id="1121262"/>
    <lineage>
        <taxon>Bacteria</taxon>
        <taxon>Bacillati</taxon>
        <taxon>Bacillota</taxon>
        <taxon>Clostridia</taxon>
        <taxon>Eubacteriales</taxon>
        <taxon>Clostridiaceae</taxon>
        <taxon>Caloramator</taxon>
    </lineage>
</organism>
<proteinExistence type="predicted"/>
<reference evidence="2" key="1">
    <citation type="submission" date="2016-11" db="EMBL/GenBank/DDBJ databases">
        <authorList>
            <person name="Varghese N."/>
            <person name="Submissions S."/>
        </authorList>
    </citation>
    <scope>NUCLEOTIDE SEQUENCE [LARGE SCALE GENOMIC DNA]</scope>
    <source>
        <strain evidence="2">DSM 10124</strain>
    </source>
</reference>